<sequence>MEEKGNLQLHESIKVENIHPSTRLDQYLGNRMRNKSRNMIQRKIKEQKVWVNGKPSRSNYKVKPGDLIEWYESYGKMNDITPLAVELDVVYETDELIVINKKAGMPMHPGLGNYDNTLVNALKYYYEQKGEHDNLVKDCLVHRIDKNTSGIVVVPKTKEAFHALEIQFQQKTTERVYLAIVWGIPIQHVATLRHFMGRNPLNQRSIEISEDRRFGKLGVTHYELVEHHKKYSLVRCVLETGRTHQIRLHMKHIGHPLVGDSRYFIKRPDFDNSILERHALHAHMLGFEEPSTGLWKVFSTPIPEDMQGLLNLSE</sequence>
<dbReference type="PANTHER" id="PTHR21600:SF44">
    <property type="entry name" value="RIBOSOMAL LARGE SUBUNIT PSEUDOURIDINE SYNTHASE D"/>
    <property type="match status" value="1"/>
</dbReference>
<dbReference type="CDD" id="cd02869">
    <property type="entry name" value="PseudoU_synth_RluA_like"/>
    <property type="match status" value="1"/>
</dbReference>
<evidence type="ECO:0000259" key="5">
    <source>
        <dbReference type="SMART" id="SM00363"/>
    </source>
</evidence>
<comment type="function">
    <text evidence="4">Responsible for synthesis of pseudouridine from uracil.</text>
</comment>
<evidence type="ECO:0000256" key="4">
    <source>
        <dbReference type="RuleBase" id="RU362028"/>
    </source>
</evidence>
<reference evidence="7" key="1">
    <citation type="journal article" date="2019" name="Int. J. Syst. Evol. Microbiol.">
        <title>The Global Catalogue of Microorganisms (GCM) 10K type strain sequencing project: providing services to taxonomists for standard genome sequencing and annotation.</title>
        <authorList>
            <consortium name="The Broad Institute Genomics Platform"/>
            <consortium name="The Broad Institute Genome Sequencing Center for Infectious Disease"/>
            <person name="Wu L."/>
            <person name="Ma J."/>
        </authorList>
    </citation>
    <scope>NUCLEOTIDE SEQUENCE [LARGE SCALE GENOMIC DNA]</scope>
    <source>
        <strain evidence="7">JCM 18326</strain>
    </source>
</reference>
<dbReference type="Pfam" id="PF00849">
    <property type="entry name" value="PseudoU_synth_2"/>
    <property type="match status" value="1"/>
</dbReference>
<keyword evidence="7" id="KW-1185">Reference proteome</keyword>
<dbReference type="SUPFAM" id="SSF55174">
    <property type="entry name" value="Alpha-L RNA-binding motif"/>
    <property type="match status" value="1"/>
</dbReference>
<dbReference type="RefSeq" id="WP_345368669.1">
    <property type="nucleotide sequence ID" value="NZ_BAABJX010000006.1"/>
</dbReference>
<evidence type="ECO:0000256" key="2">
    <source>
        <dbReference type="ARBA" id="ARBA00023235"/>
    </source>
</evidence>
<dbReference type="SMART" id="SM00363">
    <property type="entry name" value="S4"/>
    <property type="match status" value="1"/>
</dbReference>
<proteinExistence type="inferred from homology"/>
<comment type="catalytic activity">
    <reaction evidence="4">
        <text>a uridine in RNA = a pseudouridine in RNA</text>
        <dbReference type="Rhea" id="RHEA:48348"/>
        <dbReference type="Rhea" id="RHEA-COMP:12068"/>
        <dbReference type="Rhea" id="RHEA-COMP:12069"/>
        <dbReference type="ChEBI" id="CHEBI:65314"/>
        <dbReference type="ChEBI" id="CHEBI:65315"/>
    </reaction>
</comment>
<evidence type="ECO:0000256" key="1">
    <source>
        <dbReference type="ARBA" id="ARBA00010876"/>
    </source>
</evidence>
<dbReference type="CDD" id="cd00165">
    <property type="entry name" value="S4"/>
    <property type="match status" value="1"/>
</dbReference>
<dbReference type="Gene3D" id="3.30.2350.10">
    <property type="entry name" value="Pseudouridine synthase"/>
    <property type="match status" value="1"/>
</dbReference>
<dbReference type="InterPro" id="IPR006225">
    <property type="entry name" value="PsdUridine_synth_RluC/D"/>
</dbReference>
<evidence type="ECO:0000313" key="6">
    <source>
        <dbReference type="EMBL" id="GAA4822227.1"/>
    </source>
</evidence>
<accession>A0ABP9D1R1</accession>
<organism evidence="6 7">
    <name type="scientific">Algivirga pacifica</name>
    <dbReference type="NCBI Taxonomy" id="1162670"/>
    <lineage>
        <taxon>Bacteria</taxon>
        <taxon>Pseudomonadati</taxon>
        <taxon>Bacteroidota</taxon>
        <taxon>Cytophagia</taxon>
        <taxon>Cytophagales</taxon>
        <taxon>Flammeovirgaceae</taxon>
        <taxon>Algivirga</taxon>
    </lineage>
</organism>
<dbReference type="Gene3D" id="3.10.290.10">
    <property type="entry name" value="RNA-binding S4 domain"/>
    <property type="match status" value="1"/>
</dbReference>
<name>A0ABP9D1R1_9BACT</name>
<dbReference type="PROSITE" id="PS50889">
    <property type="entry name" value="S4"/>
    <property type="match status" value="1"/>
</dbReference>
<dbReference type="InterPro" id="IPR036986">
    <property type="entry name" value="S4_RNA-bd_sf"/>
</dbReference>
<dbReference type="InterPro" id="IPR050188">
    <property type="entry name" value="RluA_PseudoU_synthase"/>
</dbReference>
<dbReference type="PANTHER" id="PTHR21600">
    <property type="entry name" value="MITOCHONDRIAL RNA PSEUDOURIDINE SYNTHASE"/>
    <property type="match status" value="1"/>
</dbReference>
<keyword evidence="3" id="KW-0694">RNA-binding</keyword>
<dbReference type="Proteomes" id="UP001500298">
    <property type="component" value="Unassembled WGS sequence"/>
</dbReference>
<dbReference type="SUPFAM" id="SSF55120">
    <property type="entry name" value="Pseudouridine synthase"/>
    <property type="match status" value="1"/>
</dbReference>
<evidence type="ECO:0000256" key="3">
    <source>
        <dbReference type="PROSITE-ProRule" id="PRU00182"/>
    </source>
</evidence>
<protein>
    <recommendedName>
        <fullName evidence="4">Pseudouridine synthase</fullName>
        <ecNumber evidence="4">5.4.99.-</ecNumber>
    </recommendedName>
</protein>
<dbReference type="EC" id="5.4.99.-" evidence="4"/>
<dbReference type="InterPro" id="IPR006145">
    <property type="entry name" value="PsdUridine_synth_RsuA/RluA"/>
</dbReference>
<dbReference type="InterPro" id="IPR020103">
    <property type="entry name" value="PsdUridine_synth_cat_dom_sf"/>
</dbReference>
<feature type="domain" description="RNA-binding S4" evidence="5">
    <location>
        <begin position="22"/>
        <end position="81"/>
    </location>
</feature>
<comment type="caution">
    <text evidence="6">The sequence shown here is derived from an EMBL/GenBank/DDBJ whole genome shotgun (WGS) entry which is preliminary data.</text>
</comment>
<dbReference type="Pfam" id="PF01479">
    <property type="entry name" value="S4"/>
    <property type="match status" value="1"/>
</dbReference>
<dbReference type="InterPro" id="IPR002942">
    <property type="entry name" value="S4_RNA-bd"/>
</dbReference>
<evidence type="ECO:0000313" key="7">
    <source>
        <dbReference type="Proteomes" id="UP001500298"/>
    </source>
</evidence>
<dbReference type="NCBIfam" id="TIGR00005">
    <property type="entry name" value="rluA_subfam"/>
    <property type="match status" value="1"/>
</dbReference>
<keyword evidence="2 4" id="KW-0413">Isomerase</keyword>
<comment type="similarity">
    <text evidence="1 4">Belongs to the pseudouridine synthase RluA family.</text>
</comment>
<dbReference type="EMBL" id="BAABJX010000006">
    <property type="protein sequence ID" value="GAA4822227.1"/>
    <property type="molecule type" value="Genomic_DNA"/>
</dbReference>
<gene>
    <name evidence="6" type="ORF">GCM10023331_03210</name>
</gene>